<dbReference type="CDD" id="cd12797">
    <property type="entry name" value="M23_peptidase"/>
    <property type="match status" value="1"/>
</dbReference>
<dbReference type="InterPro" id="IPR050570">
    <property type="entry name" value="Cell_wall_metabolism_enzyme"/>
</dbReference>
<keyword evidence="4" id="KW-1185">Reference proteome</keyword>
<name>A0A7Z2GPY2_9BURK</name>
<dbReference type="InterPro" id="IPR036779">
    <property type="entry name" value="LysM_dom_sf"/>
</dbReference>
<evidence type="ECO:0000313" key="3">
    <source>
        <dbReference type="EMBL" id="QGZ65833.1"/>
    </source>
</evidence>
<organism evidence="3 4">
    <name type="scientific">Paraburkholderia acidisoli</name>
    <dbReference type="NCBI Taxonomy" id="2571748"/>
    <lineage>
        <taxon>Bacteria</taxon>
        <taxon>Pseudomonadati</taxon>
        <taxon>Pseudomonadota</taxon>
        <taxon>Betaproteobacteria</taxon>
        <taxon>Burkholderiales</taxon>
        <taxon>Burkholderiaceae</taxon>
        <taxon>Paraburkholderia</taxon>
    </lineage>
</organism>
<dbReference type="Proteomes" id="UP000433577">
    <property type="component" value="Chromosome 4"/>
</dbReference>
<dbReference type="Pfam" id="PF01551">
    <property type="entry name" value="Peptidase_M23"/>
    <property type="match status" value="1"/>
</dbReference>
<evidence type="ECO:0000256" key="1">
    <source>
        <dbReference type="SAM" id="SignalP"/>
    </source>
</evidence>
<feature type="signal peptide" evidence="1">
    <location>
        <begin position="1"/>
        <end position="25"/>
    </location>
</feature>
<dbReference type="PROSITE" id="PS51257">
    <property type="entry name" value="PROKAR_LIPOPROTEIN"/>
    <property type="match status" value="1"/>
</dbReference>
<dbReference type="PROSITE" id="PS51782">
    <property type="entry name" value="LYSM"/>
    <property type="match status" value="1"/>
</dbReference>
<accession>A0A7Z2GPY2</accession>
<dbReference type="SMART" id="SM00257">
    <property type="entry name" value="LysM"/>
    <property type="match status" value="1"/>
</dbReference>
<feature type="domain" description="LysM" evidence="2">
    <location>
        <begin position="54"/>
        <end position="98"/>
    </location>
</feature>
<dbReference type="RefSeq" id="WP_158956676.1">
    <property type="nucleotide sequence ID" value="NZ_CP046916.1"/>
</dbReference>
<dbReference type="CDD" id="cd00118">
    <property type="entry name" value="LysM"/>
    <property type="match status" value="1"/>
</dbReference>
<protein>
    <submittedName>
        <fullName evidence="3">Peptidoglycan DD-metalloendopeptidase family protein</fullName>
    </submittedName>
</protein>
<dbReference type="InterPro" id="IPR018392">
    <property type="entry name" value="LysM"/>
</dbReference>
<dbReference type="Pfam" id="PF01476">
    <property type="entry name" value="LysM"/>
    <property type="match status" value="1"/>
</dbReference>
<dbReference type="AlphaFoldDB" id="A0A7Z2GPY2"/>
<proteinExistence type="predicted"/>
<dbReference type="PANTHER" id="PTHR21666:SF270">
    <property type="entry name" value="MUREIN HYDROLASE ACTIVATOR ENVC"/>
    <property type="match status" value="1"/>
</dbReference>
<evidence type="ECO:0000259" key="2">
    <source>
        <dbReference type="PROSITE" id="PS51782"/>
    </source>
</evidence>
<feature type="chain" id="PRO_5031302627" evidence="1">
    <location>
        <begin position="26"/>
        <end position="269"/>
    </location>
</feature>
<dbReference type="PANTHER" id="PTHR21666">
    <property type="entry name" value="PEPTIDASE-RELATED"/>
    <property type="match status" value="1"/>
</dbReference>
<dbReference type="GO" id="GO:0004222">
    <property type="term" value="F:metalloendopeptidase activity"/>
    <property type="evidence" value="ECO:0007669"/>
    <property type="project" value="TreeGrafter"/>
</dbReference>
<dbReference type="KEGG" id="pacs:FAZ98_28740"/>
<evidence type="ECO:0000313" key="4">
    <source>
        <dbReference type="Proteomes" id="UP000433577"/>
    </source>
</evidence>
<reference evidence="3 4" key="1">
    <citation type="submission" date="2019-12" db="EMBL/GenBank/DDBJ databases">
        <title>Paraburkholderia acidiphila 7Q-K02 sp. nov and Paraburkholderia acidisoli DHF22 sp. nov., two strains isolated from forest soil.</title>
        <authorList>
            <person name="Gao Z."/>
            <person name="Qiu L."/>
        </authorList>
    </citation>
    <scope>NUCLEOTIDE SEQUENCE [LARGE SCALE GENOMIC DNA]</scope>
    <source>
        <strain evidence="3 4">DHF22</strain>
    </source>
</reference>
<keyword evidence="1" id="KW-0732">Signal</keyword>
<dbReference type="InterPro" id="IPR011055">
    <property type="entry name" value="Dup_hybrid_motif"/>
</dbReference>
<dbReference type="EMBL" id="CP046916">
    <property type="protein sequence ID" value="QGZ65833.1"/>
    <property type="molecule type" value="Genomic_DNA"/>
</dbReference>
<dbReference type="Gene3D" id="3.10.350.10">
    <property type="entry name" value="LysM domain"/>
    <property type="match status" value="1"/>
</dbReference>
<dbReference type="SUPFAM" id="SSF54106">
    <property type="entry name" value="LysM domain"/>
    <property type="match status" value="1"/>
</dbReference>
<gene>
    <name evidence="3" type="ORF">FAZ98_28740</name>
</gene>
<dbReference type="SUPFAM" id="SSF51261">
    <property type="entry name" value="Duplicated hybrid motif"/>
    <property type="match status" value="1"/>
</dbReference>
<dbReference type="InterPro" id="IPR016047">
    <property type="entry name" value="M23ase_b-sheet_dom"/>
</dbReference>
<dbReference type="Gene3D" id="2.70.70.10">
    <property type="entry name" value="Glucose Permease (Domain IIA)"/>
    <property type="match status" value="1"/>
</dbReference>
<dbReference type="OrthoDB" id="9795421at2"/>
<sequence>MTRRCLPRGQSGLGFPGFLVAAALAALLASGCATDNSFNLPTYQAHACVSASAGYYCVQPGDSLASVAGAFGRREADLAQWNGMTTSEPLLAGQMLRVGPLAGNGSKAASAVAGSKNATIETKTAANAKANADPSKRFIWPVSGTVVREFDTHGARGIEIEARAGTPVKAVAAGRVVYAGDKIKDYGLMVIVKHDDHFVTAYGNNRRLLVAEGATVARGAPLAEMGVHGKDPDDKGEGRLQFEMRENGQAVDPLAYLPADSGPLTPWVN</sequence>